<dbReference type="Proteomes" id="UP000033072">
    <property type="component" value="Chromosome"/>
</dbReference>
<evidence type="ECO:0000256" key="1">
    <source>
        <dbReference type="ARBA" id="ARBA00004141"/>
    </source>
</evidence>
<proteinExistence type="predicted"/>
<evidence type="ECO:0000256" key="2">
    <source>
        <dbReference type="ARBA" id="ARBA00022448"/>
    </source>
</evidence>
<dbReference type="EMBL" id="CP009515">
    <property type="protein sequence ID" value="AKB76340.1"/>
    <property type="molecule type" value="Genomic_DNA"/>
</dbReference>
<dbReference type="InterPro" id="IPR036259">
    <property type="entry name" value="MFS_trans_sf"/>
</dbReference>
<feature type="transmembrane region" description="Helical" evidence="7">
    <location>
        <begin position="358"/>
        <end position="376"/>
    </location>
</feature>
<dbReference type="Gene3D" id="1.20.1250.20">
    <property type="entry name" value="MFS general substrate transporter like domains"/>
    <property type="match status" value="1"/>
</dbReference>
<keyword evidence="4 7" id="KW-1133">Transmembrane helix</keyword>
<dbReference type="PATRIC" id="fig|1434111.4.peg.4060"/>
<evidence type="ECO:0000256" key="6">
    <source>
        <dbReference type="SAM" id="MobiDB-lite"/>
    </source>
</evidence>
<keyword evidence="3 7" id="KW-0812">Transmembrane</keyword>
<dbReference type="Pfam" id="PF07690">
    <property type="entry name" value="MFS_1"/>
    <property type="match status" value="1"/>
</dbReference>
<feature type="transmembrane region" description="Helical" evidence="7">
    <location>
        <begin position="113"/>
        <end position="138"/>
    </location>
</feature>
<evidence type="ECO:0000256" key="3">
    <source>
        <dbReference type="ARBA" id="ARBA00022692"/>
    </source>
</evidence>
<gene>
    <name evidence="9" type="ORF">MSLAZ_3079</name>
</gene>
<dbReference type="SUPFAM" id="SSF103473">
    <property type="entry name" value="MFS general substrate transporter"/>
    <property type="match status" value="1"/>
</dbReference>
<dbReference type="CDD" id="cd17330">
    <property type="entry name" value="MFS_SLC46_TetA_like"/>
    <property type="match status" value="1"/>
</dbReference>
<keyword evidence="10" id="KW-1185">Reference proteome</keyword>
<feature type="transmembrane region" description="Helical" evidence="7">
    <location>
        <begin position="225"/>
        <end position="243"/>
    </location>
</feature>
<keyword evidence="2" id="KW-0813">Transport</keyword>
<keyword evidence="5 7" id="KW-0472">Membrane</keyword>
<protein>
    <submittedName>
        <fullName evidence="9">Tetracycline resistance protein</fullName>
    </submittedName>
</protein>
<comment type="subcellular location">
    <subcellularLocation>
        <location evidence="1">Membrane</location>
        <topology evidence="1">Multi-pass membrane protein</topology>
    </subcellularLocation>
</comment>
<dbReference type="KEGG" id="mls:MSLAZ_3079"/>
<evidence type="ECO:0000256" key="7">
    <source>
        <dbReference type="SAM" id="Phobius"/>
    </source>
</evidence>
<feature type="domain" description="Major facilitator superfamily (MFS) profile" evidence="8">
    <location>
        <begin position="47"/>
        <end position="468"/>
    </location>
</feature>
<dbReference type="GO" id="GO:0016020">
    <property type="term" value="C:membrane"/>
    <property type="evidence" value="ECO:0007669"/>
    <property type="project" value="UniProtKB-SubCell"/>
</dbReference>
<sequence>MSLKYRLKKGEGKIPEDSKEKASGNKPENMETGQENSPEPPEGENVHLLPLLTVNFIGTLGFSIVLPFLVFLVNRLGGNAFIYGLASSMYPVFQLIGAPILGRWSDIYGRKKILFLSQLGTLLSWIIFLAALFLPIVTLFKVDYGVLGAFTFTLPLAVLFFARALDGLTGGNVSVANAYLADITEEKDRNRNFGKMSISSNLGFIVGPALAGLLSITAYGEAAPVLGAVVISLIGTALIAFYIPENKECSLEGPVDSENIRKVFGYDIKECRAARKTGKPSFREVLKLPNIPYMLGLYFLIFLGFNIFYTAFPLHAIAALDWGIAEMGIYFTVLSALLIIVQGYILPGLSKRYSDASLIIFGSLMLGTNFLLLIPGNLFLTYLATGFFALGDGLMWPSFLSLLSKIAGKNYQGTIQGFASSFGGLASITGLTLGGLLYELFAGRSFLLAGIVIYIVFLLNFRLRGFEKKLKD</sequence>
<feature type="transmembrane region" description="Helical" evidence="7">
    <location>
        <begin position="80"/>
        <end position="101"/>
    </location>
</feature>
<dbReference type="AlphaFoldDB" id="A0A0E3WTJ8"/>
<dbReference type="GO" id="GO:0022857">
    <property type="term" value="F:transmembrane transporter activity"/>
    <property type="evidence" value="ECO:0007669"/>
    <property type="project" value="InterPro"/>
</dbReference>
<dbReference type="InterPro" id="IPR005829">
    <property type="entry name" value="Sugar_transporter_CS"/>
</dbReference>
<name>A0A0E3WTJ8_9EURY</name>
<dbReference type="PANTHER" id="PTHR23504:SF15">
    <property type="entry name" value="MAJOR FACILITATOR SUPERFAMILY (MFS) PROFILE DOMAIN-CONTAINING PROTEIN"/>
    <property type="match status" value="1"/>
</dbReference>
<feature type="transmembrane region" description="Helical" evidence="7">
    <location>
        <begin position="144"/>
        <end position="162"/>
    </location>
</feature>
<evidence type="ECO:0000256" key="4">
    <source>
        <dbReference type="ARBA" id="ARBA00022989"/>
    </source>
</evidence>
<feature type="region of interest" description="Disordered" evidence="6">
    <location>
        <begin position="1"/>
        <end position="43"/>
    </location>
</feature>
<accession>A0A0E3WTJ8</accession>
<feature type="compositionally biased region" description="Basic and acidic residues" evidence="6">
    <location>
        <begin position="8"/>
        <end position="23"/>
    </location>
</feature>
<feature type="transmembrane region" description="Helical" evidence="7">
    <location>
        <begin position="415"/>
        <end position="438"/>
    </location>
</feature>
<organism evidence="9 10">
    <name type="scientific">Methanosarcina lacustris Z-7289</name>
    <dbReference type="NCBI Taxonomy" id="1434111"/>
    <lineage>
        <taxon>Archaea</taxon>
        <taxon>Methanobacteriati</taxon>
        <taxon>Methanobacteriota</taxon>
        <taxon>Stenosarchaea group</taxon>
        <taxon>Methanomicrobia</taxon>
        <taxon>Methanosarcinales</taxon>
        <taxon>Methanosarcinaceae</taxon>
        <taxon>Methanosarcina</taxon>
    </lineage>
</organism>
<dbReference type="PROSITE" id="PS00216">
    <property type="entry name" value="SUGAR_TRANSPORT_1"/>
    <property type="match status" value="1"/>
</dbReference>
<feature type="transmembrane region" description="Helical" evidence="7">
    <location>
        <begin position="198"/>
        <end position="219"/>
    </location>
</feature>
<dbReference type="InterPro" id="IPR011701">
    <property type="entry name" value="MFS"/>
</dbReference>
<feature type="transmembrane region" description="Helical" evidence="7">
    <location>
        <begin position="444"/>
        <end position="463"/>
    </location>
</feature>
<feature type="transmembrane region" description="Helical" evidence="7">
    <location>
        <begin position="291"/>
        <end position="312"/>
    </location>
</feature>
<reference evidence="9 10" key="1">
    <citation type="submission" date="2014-07" db="EMBL/GenBank/DDBJ databases">
        <title>Methanogenic archaea and the global carbon cycle.</title>
        <authorList>
            <person name="Henriksen J.R."/>
            <person name="Luke J."/>
            <person name="Reinhart S."/>
            <person name="Benedict M.N."/>
            <person name="Youngblut N.D."/>
            <person name="Metcalf M.E."/>
            <person name="Whitaker R.J."/>
            <person name="Metcalf W.W."/>
        </authorList>
    </citation>
    <scope>NUCLEOTIDE SEQUENCE [LARGE SCALE GENOMIC DNA]</scope>
    <source>
        <strain evidence="9 10">Z-7289</strain>
    </source>
</reference>
<dbReference type="PROSITE" id="PS50850">
    <property type="entry name" value="MFS"/>
    <property type="match status" value="1"/>
</dbReference>
<feature type="transmembrane region" description="Helical" evidence="7">
    <location>
        <begin position="382"/>
        <end position="403"/>
    </location>
</feature>
<feature type="transmembrane region" description="Helical" evidence="7">
    <location>
        <begin position="48"/>
        <end position="74"/>
    </location>
</feature>
<dbReference type="PANTHER" id="PTHR23504">
    <property type="entry name" value="MAJOR FACILITATOR SUPERFAMILY DOMAIN-CONTAINING PROTEIN 10"/>
    <property type="match status" value="1"/>
</dbReference>
<evidence type="ECO:0000256" key="5">
    <source>
        <dbReference type="ARBA" id="ARBA00023136"/>
    </source>
</evidence>
<dbReference type="STRING" id="1434111.MSLAZ_3079"/>
<evidence type="ECO:0000313" key="10">
    <source>
        <dbReference type="Proteomes" id="UP000033072"/>
    </source>
</evidence>
<dbReference type="HOGENOM" id="CLU_001265_10_11_2"/>
<dbReference type="InterPro" id="IPR020846">
    <property type="entry name" value="MFS_dom"/>
</dbReference>
<feature type="transmembrane region" description="Helical" evidence="7">
    <location>
        <begin position="324"/>
        <end position="346"/>
    </location>
</feature>
<evidence type="ECO:0000259" key="8">
    <source>
        <dbReference type="PROSITE" id="PS50850"/>
    </source>
</evidence>
<evidence type="ECO:0000313" key="9">
    <source>
        <dbReference type="EMBL" id="AKB76340.1"/>
    </source>
</evidence>